<sequence length="316" mass="35035">MSPRSGGGVYREVSWRHFIYGGAASCLAECGTFPLDTTKTRLQIQGQQPTHLVSSGVSPIRSNYSGMLDALVKIPREEGYLALYRGISPAILRQSVYGSLKFGAYYALKRLIPQEQIYSNVACAVVAGMASSALANPTDVLKVRMQAAAGPTSSHTTIFQAFRKIYKFEGVKGLWRRAGVIAGVELPVYDATKRYFIDQKILEDSFPNHLASSFVASLAAAIGSTPLDVIRTRMMSQKVHPRPGDSFGRSCAFPNSGDKEMLRPSHIYRGSWDCLMVTLRHEGVTALYRGFIPAWFRMGPWNVIFFTTYEQLLRLD</sequence>
<dbReference type="EMBL" id="LNIX01000008">
    <property type="protein sequence ID" value="OXA50968.1"/>
    <property type="molecule type" value="Genomic_DNA"/>
</dbReference>
<gene>
    <name evidence="10" type="ORF">Fcan01_14605</name>
</gene>
<evidence type="ECO:0000256" key="5">
    <source>
        <dbReference type="ARBA" id="ARBA00022737"/>
    </source>
</evidence>
<evidence type="ECO:0000313" key="11">
    <source>
        <dbReference type="Proteomes" id="UP000198287"/>
    </source>
</evidence>
<comment type="caution">
    <text evidence="10">The sequence shown here is derived from an EMBL/GenBank/DDBJ whole genome shotgun (WGS) entry which is preliminary data.</text>
</comment>
<keyword evidence="6" id="KW-1133">Transmembrane helix</keyword>
<dbReference type="PANTHER" id="PTHR45618">
    <property type="entry name" value="MITOCHONDRIAL DICARBOXYLATE CARRIER-RELATED"/>
    <property type="match status" value="1"/>
</dbReference>
<keyword evidence="3 9" id="KW-0813">Transport</keyword>
<feature type="repeat" description="Solcar" evidence="8">
    <location>
        <begin position="16"/>
        <end position="111"/>
    </location>
</feature>
<dbReference type="SUPFAM" id="SSF103506">
    <property type="entry name" value="Mitochondrial carrier"/>
    <property type="match status" value="1"/>
</dbReference>
<evidence type="ECO:0000256" key="9">
    <source>
        <dbReference type="RuleBase" id="RU000488"/>
    </source>
</evidence>
<dbReference type="Pfam" id="PF00153">
    <property type="entry name" value="Mito_carr"/>
    <property type="match status" value="3"/>
</dbReference>
<keyword evidence="5" id="KW-0677">Repeat</keyword>
<evidence type="ECO:0000256" key="2">
    <source>
        <dbReference type="ARBA" id="ARBA00006375"/>
    </source>
</evidence>
<dbReference type="Gene3D" id="1.50.40.10">
    <property type="entry name" value="Mitochondrial carrier domain"/>
    <property type="match status" value="1"/>
</dbReference>
<dbReference type="GO" id="GO:0016020">
    <property type="term" value="C:membrane"/>
    <property type="evidence" value="ECO:0007669"/>
    <property type="project" value="UniProtKB-SubCell"/>
</dbReference>
<dbReference type="InterPro" id="IPR023395">
    <property type="entry name" value="MCP_dom_sf"/>
</dbReference>
<organism evidence="10 11">
    <name type="scientific">Folsomia candida</name>
    <name type="common">Springtail</name>
    <dbReference type="NCBI Taxonomy" id="158441"/>
    <lineage>
        <taxon>Eukaryota</taxon>
        <taxon>Metazoa</taxon>
        <taxon>Ecdysozoa</taxon>
        <taxon>Arthropoda</taxon>
        <taxon>Hexapoda</taxon>
        <taxon>Collembola</taxon>
        <taxon>Entomobryomorpha</taxon>
        <taxon>Isotomoidea</taxon>
        <taxon>Isotomidae</taxon>
        <taxon>Proisotominae</taxon>
        <taxon>Folsomia</taxon>
    </lineage>
</organism>
<name>A0A226E114_FOLCA</name>
<evidence type="ECO:0000313" key="10">
    <source>
        <dbReference type="EMBL" id="OXA50968.1"/>
    </source>
</evidence>
<keyword evidence="4 8" id="KW-0812">Transmembrane</keyword>
<dbReference type="OrthoDB" id="756301at2759"/>
<dbReference type="OMA" id="VWSNIIC"/>
<keyword evidence="11" id="KW-1185">Reference proteome</keyword>
<evidence type="ECO:0000256" key="1">
    <source>
        <dbReference type="ARBA" id="ARBA00004141"/>
    </source>
</evidence>
<evidence type="ECO:0000256" key="6">
    <source>
        <dbReference type="ARBA" id="ARBA00022989"/>
    </source>
</evidence>
<dbReference type="PROSITE" id="PS50920">
    <property type="entry name" value="SOLCAR"/>
    <property type="match status" value="3"/>
</dbReference>
<feature type="repeat" description="Solcar" evidence="8">
    <location>
        <begin position="115"/>
        <end position="203"/>
    </location>
</feature>
<dbReference type="Proteomes" id="UP000198287">
    <property type="component" value="Unassembled WGS sequence"/>
</dbReference>
<keyword evidence="7 8" id="KW-0472">Membrane</keyword>
<comment type="similarity">
    <text evidence="2 9">Belongs to the mitochondrial carrier (TC 2.A.29) family.</text>
</comment>
<dbReference type="PRINTS" id="PR00926">
    <property type="entry name" value="MITOCARRIER"/>
</dbReference>
<evidence type="ECO:0000256" key="4">
    <source>
        <dbReference type="ARBA" id="ARBA00022692"/>
    </source>
</evidence>
<reference evidence="10 11" key="1">
    <citation type="submission" date="2015-12" db="EMBL/GenBank/DDBJ databases">
        <title>The genome of Folsomia candida.</title>
        <authorList>
            <person name="Faddeeva A."/>
            <person name="Derks M.F."/>
            <person name="Anvar Y."/>
            <person name="Smit S."/>
            <person name="Van Straalen N."/>
            <person name="Roelofs D."/>
        </authorList>
    </citation>
    <scope>NUCLEOTIDE SEQUENCE [LARGE SCALE GENOMIC DNA]</scope>
    <source>
        <strain evidence="10 11">VU population</strain>
        <tissue evidence="10">Whole body</tissue>
    </source>
</reference>
<dbReference type="InterPro" id="IPR050391">
    <property type="entry name" value="Mito_Metabolite_Transporter"/>
</dbReference>
<evidence type="ECO:0000256" key="3">
    <source>
        <dbReference type="ARBA" id="ARBA00022448"/>
    </source>
</evidence>
<accession>A0A226E114</accession>
<dbReference type="AlphaFoldDB" id="A0A226E114"/>
<proteinExistence type="inferred from homology"/>
<feature type="repeat" description="Solcar" evidence="8">
    <location>
        <begin position="204"/>
        <end position="315"/>
    </location>
</feature>
<dbReference type="InterPro" id="IPR018108">
    <property type="entry name" value="MCP_transmembrane"/>
</dbReference>
<dbReference type="GO" id="GO:0055085">
    <property type="term" value="P:transmembrane transport"/>
    <property type="evidence" value="ECO:0007669"/>
    <property type="project" value="InterPro"/>
</dbReference>
<comment type="subcellular location">
    <subcellularLocation>
        <location evidence="1">Membrane</location>
        <topology evidence="1">Multi-pass membrane protein</topology>
    </subcellularLocation>
</comment>
<dbReference type="InterPro" id="IPR002067">
    <property type="entry name" value="MCP"/>
</dbReference>
<protein>
    <submittedName>
        <fullName evidence="10">Kidney mitochondrial carrier protein 1</fullName>
    </submittedName>
</protein>
<evidence type="ECO:0000256" key="7">
    <source>
        <dbReference type="ARBA" id="ARBA00023136"/>
    </source>
</evidence>
<evidence type="ECO:0000256" key="8">
    <source>
        <dbReference type="PROSITE-ProRule" id="PRU00282"/>
    </source>
</evidence>